<organism evidence="4 5">
    <name type="scientific">Perkinsus olseni</name>
    <name type="common">Perkinsus atlanticus</name>
    <dbReference type="NCBI Taxonomy" id="32597"/>
    <lineage>
        <taxon>Eukaryota</taxon>
        <taxon>Sar</taxon>
        <taxon>Alveolata</taxon>
        <taxon>Perkinsozoa</taxon>
        <taxon>Perkinsea</taxon>
        <taxon>Perkinsida</taxon>
        <taxon>Perkinsidae</taxon>
        <taxon>Perkinsus</taxon>
    </lineage>
</organism>
<keyword evidence="5" id="KW-1185">Reference proteome</keyword>
<dbReference type="Pfam" id="PF13948">
    <property type="entry name" value="DUF4215"/>
    <property type="match status" value="1"/>
</dbReference>
<comment type="caution">
    <text evidence="4">The sequence shown here is derived from an EMBL/GenBank/DDBJ whole genome shotgun (WGS) entry which is preliminary data.</text>
</comment>
<dbReference type="PANTHER" id="PTHR46130:SF3">
    <property type="entry name" value="CHROMOSOME UNDETERMINED SCAFFOLD_33, WHOLE GENOME SHOTGUN SEQUENCE"/>
    <property type="match status" value="1"/>
</dbReference>
<evidence type="ECO:0000256" key="2">
    <source>
        <dbReference type="ARBA" id="ARBA00022737"/>
    </source>
</evidence>
<evidence type="ECO:0000256" key="3">
    <source>
        <dbReference type="ARBA" id="ARBA00023157"/>
    </source>
</evidence>
<dbReference type="InterPro" id="IPR011936">
    <property type="entry name" value="Myxo_disulph_rpt"/>
</dbReference>
<keyword evidence="1" id="KW-0732">Signal</keyword>
<sequence>MGILNGRMGCSHECRVLSGWRCDAGGCASVCGDGIRVEGEACDLGVLNGLASSGCSNNCSISPGYECSPDNLCQPLCGNGVVDVDEECDDGGRLDGDGCDHDCVVEPWYACSKSENSRGASFCDYQPVRVHCQADCSADWTTFLFSWRAVMTAMRSITNTTTFVVHLADTVEDAIVTWSPGMVAAAACLVLNTTGERFCPGDRPLVITSSVSLRFDKDTHDEFQSGWGFEIAKRECGDGRRHFEEACDDGNSLSGDGCDAACHVEEGFVCFGGGYYNGDACVYQRDDAVTSGCRKIQLPYLSPSLEPCTGLLTVSDHTMTNRKRMVLDFQLPDNDTVAVVDLHHLRPAVMVFDRTTHPEYIALNVSMTPLAVHRRGMVESRRVSNYPEGQLLSNTTVVRDGLKFFPVNLSSMASGTAFALDGGVNQLRVWATGRIKIALTLRLFLYTAICGDGHRTEPFEVCDDANTDSDDGCDYPTCTPSTTISSGTRHGYVCSGGTFTTRDYCSVSFIFIDCPVGCSDFGMESHSGVHAVARLRTGKLTFLRVFNNCDGIPTGKGPSGVRGLLLQIQVEAEAVVHVIPLATTTTEQQNCTVSAEVAGLRPSNNLTFSSSPPIYLPPGDHALALERMLEGLYKSVTFEVGSARSSVSGLKLALRAVVTELLKDMAKSATLEDLTPRTEFANVTTVLRVATEDVTHVLIVEQCNLEEVSLTRRGWDAQLCFPQEQALVQWNYTGMFYLTPSSPAARLNLLIYRVQTVYLSRSSKPRGRVLEVYKDDAGGQELRLAKMRAKIESVANAFNVKDIIITATILPPMSIRRSEAAIAELPVFAKIIRERMAVSANAPQICGDGIHVLGEECDGSSLGCSSKDCTVEPSYACIGSSYGARRSRCMPINMDGSIHCEHRSCRSLSIEQGPLNGSLLVGRSGSVSAFEKAHIQPTAGIGWQCGVGRLDLFGDALVGSGTAHSECRPESSRYLSGIETDEGIERDPLAWRVIDSGKKQDLIIKWSTVG</sequence>
<dbReference type="GO" id="GO:0007166">
    <property type="term" value="P:cell surface receptor signaling pathway"/>
    <property type="evidence" value="ECO:0007669"/>
    <property type="project" value="TreeGrafter"/>
</dbReference>
<protein>
    <submittedName>
        <fullName evidence="4">Uncharacterized protein</fullName>
    </submittedName>
</protein>
<reference evidence="4 5" key="1">
    <citation type="submission" date="2020-04" db="EMBL/GenBank/DDBJ databases">
        <title>Perkinsus olseni comparative genomics.</title>
        <authorList>
            <person name="Bogema D.R."/>
        </authorList>
    </citation>
    <scope>NUCLEOTIDE SEQUENCE [LARGE SCALE GENOMIC DNA]</scope>
    <source>
        <strain evidence="4 5">ATCC PRA-207</strain>
    </source>
</reference>
<evidence type="ECO:0000313" key="5">
    <source>
        <dbReference type="Proteomes" id="UP000553632"/>
    </source>
</evidence>
<name>A0A7J6TFE5_PEROL</name>
<accession>A0A7J6TFE5</accession>
<keyword evidence="2" id="KW-0677">Repeat</keyword>
<dbReference type="AlphaFoldDB" id="A0A7J6TFE5"/>
<evidence type="ECO:0000256" key="1">
    <source>
        <dbReference type="ARBA" id="ARBA00022729"/>
    </source>
</evidence>
<dbReference type="GO" id="GO:0004222">
    <property type="term" value="F:metalloendopeptidase activity"/>
    <property type="evidence" value="ECO:0007669"/>
    <property type="project" value="TreeGrafter"/>
</dbReference>
<dbReference type="GO" id="GO:0006508">
    <property type="term" value="P:proteolysis"/>
    <property type="evidence" value="ECO:0007669"/>
    <property type="project" value="TreeGrafter"/>
</dbReference>
<dbReference type="InterPro" id="IPR043543">
    <property type="entry name" value="PAPPA/PAPPA2"/>
</dbReference>
<gene>
    <name evidence="4" type="ORF">FOZ63_032869</name>
</gene>
<dbReference type="EMBL" id="JABANO010011384">
    <property type="protein sequence ID" value="KAF4743567.1"/>
    <property type="molecule type" value="Genomic_DNA"/>
</dbReference>
<dbReference type="Proteomes" id="UP000553632">
    <property type="component" value="Unassembled WGS sequence"/>
</dbReference>
<dbReference type="PANTHER" id="PTHR46130">
    <property type="entry name" value="LAMGL DOMAIN-CONTAINING PROTEIN"/>
    <property type="match status" value="1"/>
</dbReference>
<evidence type="ECO:0000313" key="4">
    <source>
        <dbReference type="EMBL" id="KAF4743567.1"/>
    </source>
</evidence>
<keyword evidence="3" id="KW-1015">Disulfide bond</keyword>
<feature type="non-terminal residue" evidence="4">
    <location>
        <position position="1"/>
    </location>
</feature>
<dbReference type="GO" id="GO:0005615">
    <property type="term" value="C:extracellular space"/>
    <property type="evidence" value="ECO:0007669"/>
    <property type="project" value="TreeGrafter"/>
</dbReference>
<proteinExistence type="predicted"/>
<dbReference type="NCBIfam" id="TIGR02232">
    <property type="entry name" value="myxo_disulf_rpt"/>
    <property type="match status" value="4"/>
</dbReference>